<dbReference type="Proteomes" id="UP000479756">
    <property type="component" value="Unassembled WGS sequence"/>
</dbReference>
<comment type="caution">
    <text evidence="2">The sequence shown here is derived from an EMBL/GenBank/DDBJ whole genome shotgun (WGS) entry which is preliminary data.</text>
</comment>
<gene>
    <name evidence="2" type="ORF">G3T37_06600</name>
</gene>
<accession>A0A7C9TRI1</accession>
<feature type="domain" description="Bulb-type lectin" evidence="1">
    <location>
        <begin position="1"/>
        <end position="137"/>
    </location>
</feature>
<dbReference type="SMART" id="SM00108">
    <property type="entry name" value="B_lectin"/>
    <property type="match status" value="1"/>
</dbReference>
<sequence length="314" mass="33675">MHIQTDGNVVIYDPSNNPVWSSGTGQTDATGGLFRLQDDGNLVYQAADHSVIWNSASVYGVLYAGEVLRDQWMMRKYGFRLVMQHDGNLVLLRESNSTVVWNSNTDVNVGAYTILQATDGNLVVYSSAKTALWYSGSPHQTGTYATIESWGAVGVHSSSGSLLWSSTPKPASTSLDGIVAAALSYEGNDFYDMQAIWPAPYHQSSVIDWCAIFASFVTRNGGVAYNASSIGLYDSLPHNSPAGSIRRGDIIYYKKAGVTDGHTGFVYDVSGGIARTIEGNAGSGTTASTSHVKRYPDGPWDPSAVVGYAHPTYA</sequence>
<proteinExistence type="predicted"/>
<name>A0A7C9TRI1_9MICO</name>
<dbReference type="SUPFAM" id="SSF51110">
    <property type="entry name" value="alpha-D-mannose-specific plant lectins"/>
    <property type="match status" value="2"/>
</dbReference>
<evidence type="ECO:0000259" key="1">
    <source>
        <dbReference type="PROSITE" id="PS50927"/>
    </source>
</evidence>
<dbReference type="InterPro" id="IPR001480">
    <property type="entry name" value="Bulb-type_lectin_dom"/>
</dbReference>
<dbReference type="InterPro" id="IPR036426">
    <property type="entry name" value="Bulb-type_lectin_dom_sf"/>
</dbReference>
<evidence type="ECO:0000313" key="2">
    <source>
        <dbReference type="EMBL" id="NEM91023.1"/>
    </source>
</evidence>
<dbReference type="Gene3D" id="2.90.10.10">
    <property type="entry name" value="Bulb-type lectin domain"/>
    <property type="match status" value="3"/>
</dbReference>
<reference evidence="2 3" key="1">
    <citation type="journal article" date="2014" name="Int. J. Syst. Evol. Microbiol.">
        <title>Description of Galbitalea soli gen. nov., sp. nov., and Frondihabitans sucicola sp. nov.</title>
        <authorList>
            <person name="Kim S.J."/>
            <person name="Lim J.M."/>
            <person name="Ahn J.H."/>
            <person name="Weon H.Y."/>
            <person name="Hamada M."/>
            <person name="Suzuki K."/>
            <person name="Ahn T.Y."/>
            <person name="Kwon S.W."/>
        </authorList>
    </citation>
    <scope>NUCLEOTIDE SEQUENCE [LARGE SCALE GENOMIC DNA]</scope>
    <source>
        <strain evidence="2 3">NBRC 108727</strain>
    </source>
</reference>
<dbReference type="PROSITE" id="PS50927">
    <property type="entry name" value="BULB_LECTIN"/>
    <property type="match status" value="1"/>
</dbReference>
<dbReference type="AlphaFoldDB" id="A0A7C9TRI1"/>
<protein>
    <recommendedName>
        <fullName evidence="1">Bulb-type lectin domain-containing protein</fullName>
    </recommendedName>
</protein>
<dbReference type="RefSeq" id="WP_163472716.1">
    <property type="nucleotide sequence ID" value="NZ_JAAGWZ010000002.1"/>
</dbReference>
<dbReference type="EMBL" id="JAAGWZ010000002">
    <property type="protein sequence ID" value="NEM91023.1"/>
    <property type="molecule type" value="Genomic_DNA"/>
</dbReference>
<keyword evidence="3" id="KW-1185">Reference proteome</keyword>
<evidence type="ECO:0000313" key="3">
    <source>
        <dbReference type="Proteomes" id="UP000479756"/>
    </source>
</evidence>
<organism evidence="2 3">
    <name type="scientific">Galbitalea soli</name>
    <dbReference type="NCBI Taxonomy" id="1268042"/>
    <lineage>
        <taxon>Bacteria</taxon>
        <taxon>Bacillati</taxon>
        <taxon>Actinomycetota</taxon>
        <taxon>Actinomycetes</taxon>
        <taxon>Micrococcales</taxon>
        <taxon>Microbacteriaceae</taxon>
        <taxon>Galbitalea</taxon>
    </lineage>
</organism>